<evidence type="ECO:0008006" key="3">
    <source>
        <dbReference type="Google" id="ProtNLM"/>
    </source>
</evidence>
<protein>
    <recommendedName>
        <fullName evidence="3">Antitoxin</fullName>
    </recommendedName>
</protein>
<dbReference type="EMBL" id="JBHSKJ010000003">
    <property type="protein sequence ID" value="MFC5144250.1"/>
    <property type="molecule type" value="Genomic_DNA"/>
</dbReference>
<evidence type="ECO:0000313" key="1">
    <source>
        <dbReference type="EMBL" id="MFC5144250.1"/>
    </source>
</evidence>
<gene>
    <name evidence="1" type="ORF">ACFPP6_06065</name>
</gene>
<dbReference type="Proteomes" id="UP001596222">
    <property type="component" value="Unassembled WGS sequence"/>
</dbReference>
<organism evidence="1 2">
    <name type="scientific">Streptomyces aureoversilis</name>
    <dbReference type="NCBI Taxonomy" id="67277"/>
    <lineage>
        <taxon>Bacteria</taxon>
        <taxon>Bacillati</taxon>
        <taxon>Actinomycetota</taxon>
        <taxon>Actinomycetes</taxon>
        <taxon>Kitasatosporales</taxon>
        <taxon>Streptomycetaceae</taxon>
        <taxon>Streptomyces</taxon>
    </lineage>
</organism>
<proteinExistence type="predicted"/>
<name>A0ABV9ZSD1_9ACTN</name>
<comment type="caution">
    <text evidence="1">The sequence shown here is derived from an EMBL/GenBank/DDBJ whole genome shotgun (WGS) entry which is preliminary data.</text>
</comment>
<reference evidence="2" key="1">
    <citation type="journal article" date="2019" name="Int. J. Syst. Evol. Microbiol.">
        <title>The Global Catalogue of Microorganisms (GCM) 10K type strain sequencing project: providing services to taxonomists for standard genome sequencing and annotation.</title>
        <authorList>
            <consortium name="The Broad Institute Genomics Platform"/>
            <consortium name="The Broad Institute Genome Sequencing Center for Infectious Disease"/>
            <person name="Wu L."/>
            <person name="Ma J."/>
        </authorList>
    </citation>
    <scope>NUCLEOTIDE SEQUENCE [LARGE SCALE GENOMIC DNA]</scope>
    <source>
        <strain evidence="2">CGMCC 4.1641</strain>
    </source>
</reference>
<dbReference type="RefSeq" id="WP_382037956.1">
    <property type="nucleotide sequence ID" value="NZ_JBHSKJ010000003.1"/>
</dbReference>
<accession>A0ABV9ZSD1</accession>
<sequence>MTTEPGPQIAEDGIQEVPLTVARPLLTRLIEQVREDGLVSALTVRGRRRAYLVTPDFYERAIQDRARLESLAK</sequence>
<keyword evidence="2" id="KW-1185">Reference proteome</keyword>
<evidence type="ECO:0000313" key="2">
    <source>
        <dbReference type="Proteomes" id="UP001596222"/>
    </source>
</evidence>